<name>A0A7M7J4P7_VARDE</name>
<reference evidence="3" key="1">
    <citation type="submission" date="2021-01" db="UniProtKB">
        <authorList>
            <consortium name="EnsemblMetazoa"/>
        </authorList>
    </citation>
    <scope>IDENTIFICATION</scope>
</reference>
<keyword evidence="2" id="KW-1133">Transmembrane helix</keyword>
<dbReference type="GeneID" id="111244223"/>
<keyword evidence="2" id="KW-0812">Transmembrane</keyword>
<keyword evidence="4" id="KW-1185">Reference proteome</keyword>
<evidence type="ECO:0000313" key="4">
    <source>
        <dbReference type="Proteomes" id="UP000594260"/>
    </source>
</evidence>
<evidence type="ECO:0000313" key="3">
    <source>
        <dbReference type="EnsemblMetazoa" id="XP_022646800"/>
    </source>
</evidence>
<organism evidence="3 4">
    <name type="scientific">Varroa destructor</name>
    <name type="common">Honeybee mite</name>
    <dbReference type="NCBI Taxonomy" id="109461"/>
    <lineage>
        <taxon>Eukaryota</taxon>
        <taxon>Metazoa</taxon>
        <taxon>Ecdysozoa</taxon>
        <taxon>Arthropoda</taxon>
        <taxon>Chelicerata</taxon>
        <taxon>Arachnida</taxon>
        <taxon>Acari</taxon>
        <taxon>Parasitiformes</taxon>
        <taxon>Mesostigmata</taxon>
        <taxon>Gamasina</taxon>
        <taxon>Dermanyssoidea</taxon>
        <taxon>Varroidae</taxon>
        <taxon>Varroa</taxon>
    </lineage>
</organism>
<proteinExistence type="predicted"/>
<dbReference type="KEGG" id="vde:111244223"/>
<keyword evidence="2" id="KW-0472">Membrane</keyword>
<accession>A0A7M7J4P7</accession>
<evidence type="ECO:0000256" key="1">
    <source>
        <dbReference type="SAM" id="Coils"/>
    </source>
</evidence>
<dbReference type="InParanoid" id="A0A7M7J4P7"/>
<sequence>MSTPANSIYLRRHPLRYSTLSTASSVSAKARLTEHGSTPIATPSLSQVRSISDDVRSFHYSETTRDDTDGGQEVNETTYRPGAYRIRSAGTQWRSYDDTSRVSAGQGDSATFPCSTVATKNTITGDDRQIECTTQTKTIGDRAYFSTGTALAFRRSRPISVKKKFLSSTASAKGSWVTISSARAVMGSCVSTKSSSESVAYVKRFGTDTFTRTSSGAISPIRGALGAVLNEKYSAGAVISGTDNSFPTVRSNSSTAIIPSEKTIRFPVIRGSGGLASQPTVLKSACAMDADVQRELKDFMAQLDKLSETREELHKAIEDLTKLKRVILRSLLDADSREQETLMIAIQELTSDEPVTCADTFTPQDLASTSVCYLASNRYEDASKEAVMATESMASWILVSHALFVVVIFLLL</sequence>
<dbReference type="AlphaFoldDB" id="A0A7M7J4P7"/>
<dbReference type="Proteomes" id="UP000594260">
    <property type="component" value="Unplaced"/>
</dbReference>
<protein>
    <submittedName>
        <fullName evidence="3">Uncharacterized protein</fullName>
    </submittedName>
</protein>
<dbReference type="EnsemblMetazoa" id="XM_022791065">
    <property type="protein sequence ID" value="XP_022646800"/>
    <property type="gene ID" value="LOC111244223"/>
</dbReference>
<keyword evidence="1" id="KW-0175">Coiled coil</keyword>
<feature type="transmembrane region" description="Helical" evidence="2">
    <location>
        <begin position="393"/>
        <end position="411"/>
    </location>
</feature>
<dbReference type="RefSeq" id="XP_022646800.1">
    <property type="nucleotide sequence ID" value="XM_022791065.1"/>
</dbReference>
<feature type="coiled-coil region" evidence="1">
    <location>
        <begin position="296"/>
        <end position="326"/>
    </location>
</feature>
<evidence type="ECO:0000256" key="2">
    <source>
        <dbReference type="SAM" id="Phobius"/>
    </source>
</evidence>